<dbReference type="AlphaFoldDB" id="A0A8I6XJN6"/>
<accession>A0A8I6XJN6</accession>
<dbReference type="Gramene" id="HORVU.MOREX.r3.4HG0375960.1">
    <property type="protein sequence ID" value="HORVU.MOREX.r3.4HG0375960.1.CDS1"/>
    <property type="gene ID" value="HORVU.MOREX.r3.4HG0375960"/>
</dbReference>
<feature type="compositionally biased region" description="Basic residues" evidence="1">
    <location>
        <begin position="93"/>
        <end position="106"/>
    </location>
</feature>
<organism evidence="2 3">
    <name type="scientific">Hordeum vulgare subsp. vulgare</name>
    <name type="common">Domesticated barley</name>
    <dbReference type="NCBI Taxonomy" id="112509"/>
    <lineage>
        <taxon>Eukaryota</taxon>
        <taxon>Viridiplantae</taxon>
        <taxon>Streptophyta</taxon>
        <taxon>Embryophyta</taxon>
        <taxon>Tracheophyta</taxon>
        <taxon>Spermatophyta</taxon>
        <taxon>Magnoliopsida</taxon>
        <taxon>Liliopsida</taxon>
        <taxon>Poales</taxon>
        <taxon>Poaceae</taxon>
        <taxon>BOP clade</taxon>
        <taxon>Pooideae</taxon>
        <taxon>Triticodae</taxon>
        <taxon>Triticeae</taxon>
        <taxon>Hordeinae</taxon>
        <taxon>Hordeum</taxon>
    </lineage>
</organism>
<reference evidence="3" key="1">
    <citation type="journal article" date="2012" name="Nature">
        <title>A physical, genetic and functional sequence assembly of the barley genome.</title>
        <authorList>
            <consortium name="The International Barley Genome Sequencing Consortium"/>
            <person name="Mayer K.F."/>
            <person name="Waugh R."/>
            <person name="Brown J.W."/>
            <person name="Schulman A."/>
            <person name="Langridge P."/>
            <person name="Platzer M."/>
            <person name="Fincher G.B."/>
            <person name="Muehlbauer G.J."/>
            <person name="Sato K."/>
            <person name="Close T.J."/>
            <person name="Wise R.P."/>
            <person name="Stein N."/>
        </authorList>
    </citation>
    <scope>NUCLEOTIDE SEQUENCE [LARGE SCALE GENOMIC DNA]</scope>
    <source>
        <strain evidence="3">cv. Morex</strain>
    </source>
</reference>
<keyword evidence="3" id="KW-1185">Reference proteome</keyword>
<proteinExistence type="predicted"/>
<sequence length="106" mass="11542">MSISSRRHPPAVVVRSTPAPSVYMPPWCHHPKPKPSPTSRPVPSASSFSLCSPPLSPGTIFISLSLWSRVEEQSTQVEPPQGASPPPEPSRARACRSTRCRHPPFP</sequence>
<feature type="region of interest" description="Disordered" evidence="1">
    <location>
        <begin position="1"/>
        <end position="54"/>
    </location>
</feature>
<reference evidence="2" key="3">
    <citation type="submission" date="2022-01" db="UniProtKB">
        <authorList>
            <consortium name="EnsemblPlants"/>
        </authorList>
    </citation>
    <scope>IDENTIFICATION</scope>
    <source>
        <strain evidence="2">subsp. vulgare</strain>
    </source>
</reference>
<name>A0A8I6XJN6_HORVV</name>
<dbReference type="Gramene" id="HORVU.MOREX.r2.4HG0312930.1">
    <property type="protein sequence ID" value="HORVU.MOREX.r2.4HG0312930.1.CDS.1"/>
    <property type="gene ID" value="HORVU.MOREX.r2.4HG0312930"/>
</dbReference>
<dbReference type="Proteomes" id="UP000011116">
    <property type="component" value="Chromosome 4H"/>
</dbReference>
<evidence type="ECO:0000313" key="3">
    <source>
        <dbReference type="Proteomes" id="UP000011116"/>
    </source>
</evidence>
<evidence type="ECO:0000313" key="2">
    <source>
        <dbReference type="EnsemblPlants" id="HORVU.MOREX.r3.4HG0375960.1.CDS1"/>
    </source>
</evidence>
<feature type="compositionally biased region" description="Low complexity" evidence="1">
    <location>
        <begin position="41"/>
        <end position="53"/>
    </location>
</feature>
<reference evidence="2" key="2">
    <citation type="submission" date="2020-10" db="EMBL/GenBank/DDBJ databases">
        <authorList>
            <person name="Scholz U."/>
            <person name="Mascher M."/>
            <person name="Fiebig A."/>
        </authorList>
    </citation>
    <scope>NUCLEOTIDE SEQUENCE [LARGE SCALE GENOMIC DNA]</scope>
    <source>
        <strain evidence="2">cv. Morex</strain>
    </source>
</reference>
<feature type="region of interest" description="Disordered" evidence="1">
    <location>
        <begin position="71"/>
        <end position="106"/>
    </location>
</feature>
<dbReference type="EnsemblPlants" id="HORVU.MOREX.r3.4HG0375960.1">
    <property type="protein sequence ID" value="HORVU.MOREX.r3.4HG0375960.1.CDS1"/>
    <property type="gene ID" value="HORVU.MOREX.r3.4HG0375960"/>
</dbReference>
<protein>
    <submittedName>
        <fullName evidence="2">Uncharacterized protein</fullName>
    </submittedName>
</protein>
<evidence type="ECO:0000256" key="1">
    <source>
        <dbReference type="SAM" id="MobiDB-lite"/>
    </source>
</evidence>